<dbReference type="InParanoid" id="A0A2K3CV46"/>
<sequence>MSDSDYSILDLYSSGPDEAVTSGQNSPFVLLQAAGAPSAAGITAASTAAGVSRNSTGFVAQRWHPCPEQPDACTPGGEDSTGASSCSDSDARRADNILESAAPSPGGAAEPQPAADPLLADLDRYDLGVDGAAGAGGAYDLSGLGLGGEGEEGEDDDGDEGMGLLAGLDPDTLSSIPPALLQRLQQLEEERDELAGRLLESDAELSSLRSNYQQLSQTHASNQTWLNQLMAQQMENLERRQRRKRALAAMAAARAAGAAAGGAAAGASLGQPQVVSLAPIMSGLLDSTVLETGDFDFTGEVDSVLLDQEELAAVAATAAAAGVGGSAGAAAGEAGSLGASPLKAPPLATKLAAAAGAGADKGTAAPVDVMALAAAEAVSPPGRSKAGKALEHPRELAAKPAPAAAATDSSAAATQAAGEQKQEKGGKQKEDGRKDNKAPTATEAQAKESATPAAAAAGEASAGASPPVSKTEVASSQAPAVEDRNGDAAPKGKSEAAATRTSKIATGEAEPARSASVKEAEPVARAPVVGKTDSRAVSQGGVGLDTGADTAGAAAAKDDAPSAAPAAAAAATAKPKAKEASTEAANAPRAVAKAAAIKTATGGGRKGGSATLVFALLVVVALAAGGVYVFLGGRLSPTSGLSAAPAAVKVDSIGDVTDAVERAVLADATAAPAAVHTASEAPPAPAPPPPPPDTSESAPKKHSEPPAVAPEPAADDPATNGAGAAESTSDAAGLMPEAAVKADHMGFVDVYDSDDEYEDSDDDRDEAAAAAAAVAAAAAALDAGENVRFATLVSAPAAFTPGQYWCADGAWCEADAAGGGNEVSASGRARAMPAPSPVWELLRAGLAEVAEAAGQPGAAVALPQPSCESLRALATSLSATDAELASAGKQPAAAAACTAGSGRSGAGECRLPPSKTAGSPYPVDARAEVVKLGMGELEKRWRQLQRTLERLAGEGDAREGSAAAQPPVDPAVQAVASWALSHLLPAVAPMVRSVVDDDELPESLKRAHKAASDVARVCSESGPQLSAAALGRLEAQLNDMTNIALVHVDGGGAAAVEARLDDAARCLAWIAPRAEAEACRLRCSPRGRLVGALGRLGIPRALLDGALTLGRSGLDERDGVWRQEQPPGEEASAEEVEAWLRSTQHLADWVEAALAAKEGGSGAGGEAGIGNAGGGVWQPLLSAIGAALHEGAAAASEAVRAVAEAGDWRRLQLALALEAEGAQRLPGYVVEAAAQAAQQALATQELLPECGGCESLVQGDGMGADDAGAPGPACRAGLRSLGVEMRAVQATAGGGAAAAVQGLAAAVRRIRADVLDLAAAVAVVRERCLVAAEGVLKYRQAGVA</sequence>
<feature type="compositionally biased region" description="Basic and acidic residues" evidence="1">
    <location>
        <begin position="481"/>
        <end position="494"/>
    </location>
</feature>
<feature type="region of interest" description="Disordered" evidence="1">
    <location>
        <begin position="674"/>
        <end position="730"/>
    </location>
</feature>
<organism evidence="2 3">
    <name type="scientific">Chlamydomonas reinhardtii</name>
    <name type="common">Chlamydomonas smithii</name>
    <dbReference type="NCBI Taxonomy" id="3055"/>
    <lineage>
        <taxon>Eukaryota</taxon>
        <taxon>Viridiplantae</taxon>
        <taxon>Chlorophyta</taxon>
        <taxon>core chlorophytes</taxon>
        <taxon>Chlorophyceae</taxon>
        <taxon>CS clade</taxon>
        <taxon>Chlamydomonadales</taxon>
        <taxon>Chlamydomonadaceae</taxon>
        <taxon>Chlamydomonas</taxon>
    </lineage>
</organism>
<dbReference type="GeneID" id="5721558"/>
<dbReference type="KEGG" id="cre:CHLRE_16g680650v5"/>
<feature type="compositionally biased region" description="Acidic residues" evidence="1">
    <location>
        <begin position="149"/>
        <end position="160"/>
    </location>
</feature>
<dbReference type="Proteomes" id="UP000006906">
    <property type="component" value="Chromosome 16"/>
</dbReference>
<gene>
    <name evidence="2" type="ORF">CHLRE_16g680650v5</name>
</gene>
<evidence type="ECO:0000313" key="3">
    <source>
        <dbReference type="Proteomes" id="UP000006906"/>
    </source>
</evidence>
<feature type="region of interest" description="Disordered" evidence="1">
    <location>
        <begin position="144"/>
        <end position="169"/>
    </location>
</feature>
<feature type="region of interest" description="Disordered" evidence="1">
    <location>
        <begin position="62"/>
        <end position="91"/>
    </location>
</feature>
<feature type="compositionally biased region" description="Low complexity" evidence="1">
    <location>
        <begin position="398"/>
        <end position="419"/>
    </location>
</feature>
<feature type="region of interest" description="Disordered" evidence="1">
    <location>
        <begin position="898"/>
        <end position="920"/>
    </location>
</feature>
<evidence type="ECO:0000256" key="1">
    <source>
        <dbReference type="SAM" id="MobiDB-lite"/>
    </source>
</evidence>
<name>A0A2K3CV46_CHLRE</name>
<feature type="compositionally biased region" description="Basic and acidic residues" evidence="1">
    <location>
        <begin position="388"/>
        <end position="397"/>
    </location>
</feature>
<feature type="compositionally biased region" description="Basic and acidic residues" evidence="1">
    <location>
        <begin position="420"/>
        <end position="437"/>
    </location>
</feature>
<protein>
    <submittedName>
        <fullName evidence="2">Uncharacterized protein</fullName>
    </submittedName>
</protein>
<dbReference type="Gramene" id="PNW72145">
    <property type="protein sequence ID" value="PNW72145"/>
    <property type="gene ID" value="CHLRE_16g680650v5"/>
</dbReference>
<feature type="compositionally biased region" description="Low complexity" evidence="1">
    <location>
        <begin position="443"/>
        <end position="467"/>
    </location>
</feature>
<dbReference type="EMBL" id="CM008977">
    <property type="protein sequence ID" value="PNW72145.1"/>
    <property type="molecule type" value="Genomic_DNA"/>
</dbReference>
<proteinExistence type="predicted"/>
<evidence type="ECO:0000313" key="2">
    <source>
        <dbReference type="EMBL" id="PNW72145.1"/>
    </source>
</evidence>
<dbReference type="ExpressionAtlas" id="A0A2K3CV46">
    <property type="expression patterns" value="baseline"/>
</dbReference>
<accession>A0A2K3CV46</accession>
<feature type="region of interest" description="Disordered" evidence="1">
    <location>
        <begin position="378"/>
        <end position="543"/>
    </location>
</feature>
<keyword evidence="3" id="KW-1185">Reference proteome</keyword>
<dbReference type="OMA" id="ARCLAWI"/>
<dbReference type="RefSeq" id="XP_042916020.1">
    <property type="nucleotide sequence ID" value="XM_043071412.1"/>
</dbReference>
<dbReference type="OrthoDB" id="553375at2759"/>
<reference evidence="2 3" key="1">
    <citation type="journal article" date="2007" name="Science">
        <title>The Chlamydomonas genome reveals the evolution of key animal and plant functions.</title>
        <authorList>
            <person name="Merchant S.S."/>
            <person name="Prochnik S.E."/>
            <person name="Vallon O."/>
            <person name="Harris E.H."/>
            <person name="Karpowicz S.J."/>
            <person name="Witman G.B."/>
            <person name="Terry A."/>
            <person name="Salamov A."/>
            <person name="Fritz-Laylin L.K."/>
            <person name="Marechal-Drouard L."/>
            <person name="Marshall W.F."/>
            <person name="Qu L.H."/>
            <person name="Nelson D.R."/>
            <person name="Sanderfoot A.A."/>
            <person name="Spalding M.H."/>
            <person name="Kapitonov V.V."/>
            <person name="Ren Q."/>
            <person name="Ferris P."/>
            <person name="Lindquist E."/>
            <person name="Shapiro H."/>
            <person name="Lucas S.M."/>
            <person name="Grimwood J."/>
            <person name="Schmutz J."/>
            <person name="Cardol P."/>
            <person name="Cerutti H."/>
            <person name="Chanfreau G."/>
            <person name="Chen C.L."/>
            <person name="Cognat V."/>
            <person name="Croft M.T."/>
            <person name="Dent R."/>
            <person name="Dutcher S."/>
            <person name="Fernandez E."/>
            <person name="Fukuzawa H."/>
            <person name="Gonzalez-Ballester D."/>
            <person name="Gonzalez-Halphen D."/>
            <person name="Hallmann A."/>
            <person name="Hanikenne M."/>
            <person name="Hippler M."/>
            <person name="Inwood W."/>
            <person name="Jabbari K."/>
            <person name="Kalanon M."/>
            <person name="Kuras R."/>
            <person name="Lefebvre P.A."/>
            <person name="Lemaire S.D."/>
            <person name="Lobanov A.V."/>
            <person name="Lohr M."/>
            <person name="Manuell A."/>
            <person name="Meier I."/>
            <person name="Mets L."/>
            <person name="Mittag M."/>
            <person name="Mittelmeier T."/>
            <person name="Moroney J.V."/>
            <person name="Moseley J."/>
            <person name="Napoli C."/>
            <person name="Nedelcu A.M."/>
            <person name="Niyogi K."/>
            <person name="Novoselov S.V."/>
            <person name="Paulsen I.T."/>
            <person name="Pazour G."/>
            <person name="Purton S."/>
            <person name="Ral J.P."/>
            <person name="Riano-Pachon D.M."/>
            <person name="Riekhof W."/>
            <person name="Rymarquis L."/>
            <person name="Schroda M."/>
            <person name="Stern D."/>
            <person name="Umen J."/>
            <person name="Willows R."/>
            <person name="Wilson N."/>
            <person name="Zimmer S.L."/>
            <person name="Allmer J."/>
            <person name="Balk J."/>
            <person name="Bisova K."/>
            <person name="Chen C.J."/>
            <person name="Elias M."/>
            <person name="Gendler K."/>
            <person name="Hauser C."/>
            <person name="Lamb M.R."/>
            <person name="Ledford H."/>
            <person name="Long J.C."/>
            <person name="Minagawa J."/>
            <person name="Page M.D."/>
            <person name="Pan J."/>
            <person name="Pootakham W."/>
            <person name="Roje S."/>
            <person name="Rose A."/>
            <person name="Stahlberg E."/>
            <person name="Terauchi A.M."/>
            <person name="Yang P."/>
            <person name="Ball S."/>
            <person name="Bowler C."/>
            <person name="Dieckmann C.L."/>
            <person name="Gladyshev V.N."/>
            <person name="Green P."/>
            <person name="Jorgensen R."/>
            <person name="Mayfield S."/>
            <person name="Mueller-Roeber B."/>
            <person name="Rajamani S."/>
            <person name="Sayre R.T."/>
            <person name="Brokstein P."/>
            <person name="Dubchak I."/>
            <person name="Goodstein D."/>
            <person name="Hornick L."/>
            <person name="Huang Y.W."/>
            <person name="Jhaveri J."/>
            <person name="Luo Y."/>
            <person name="Martinez D."/>
            <person name="Ngau W.C."/>
            <person name="Otillar B."/>
            <person name="Poliakov A."/>
            <person name="Porter A."/>
            <person name="Szajkowski L."/>
            <person name="Werner G."/>
            <person name="Zhou K."/>
            <person name="Grigoriev I.V."/>
            <person name="Rokhsar D.S."/>
            <person name="Grossman A.R."/>
        </authorList>
    </citation>
    <scope>NUCLEOTIDE SEQUENCE [LARGE SCALE GENOMIC DNA]</scope>
    <source>
        <strain evidence="3">CC-503</strain>
    </source>
</reference>
<feature type="compositionally biased region" description="Pro residues" evidence="1">
    <location>
        <begin position="682"/>
        <end position="693"/>
    </location>
</feature>